<feature type="compositionally biased region" description="Basic and acidic residues" evidence="1">
    <location>
        <begin position="23"/>
        <end position="38"/>
    </location>
</feature>
<dbReference type="EMBL" id="SRLO01015880">
    <property type="protein sequence ID" value="TNN24274.1"/>
    <property type="molecule type" value="Genomic_DNA"/>
</dbReference>
<dbReference type="Proteomes" id="UP000314294">
    <property type="component" value="Unassembled WGS sequence"/>
</dbReference>
<dbReference type="OrthoDB" id="10626017at2759"/>
<evidence type="ECO:0000313" key="3">
    <source>
        <dbReference type="Proteomes" id="UP000314294"/>
    </source>
</evidence>
<evidence type="ECO:0000256" key="1">
    <source>
        <dbReference type="SAM" id="MobiDB-lite"/>
    </source>
</evidence>
<feature type="region of interest" description="Disordered" evidence="1">
    <location>
        <begin position="1"/>
        <end position="38"/>
    </location>
</feature>
<evidence type="ECO:0000313" key="2">
    <source>
        <dbReference type="EMBL" id="TNN24274.1"/>
    </source>
</evidence>
<reference evidence="2 3" key="1">
    <citation type="submission" date="2019-03" db="EMBL/GenBank/DDBJ databases">
        <title>First draft genome of Liparis tanakae, snailfish: a comprehensive survey of snailfish specific genes.</title>
        <authorList>
            <person name="Kim W."/>
            <person name="Song I."/>
            <person name="Jeong J.-H."/>
            <person name="Kim D."/>
            <person name="Kim S."/>
            <person name="Ryu S."/>
            <person name="Song J.Y."/>
            <person name="Lee S.K."/>
        </authorList>
    </citation>
    <scope>NUCLEOTIDE SEQUENCE [LARGE SCALE GENOMIC DNA]</scope>
    <source>
        <tissue evidence="2">Muscle</tissue>
    </source>
</reference>
<comment type="caution">
    <text evidence="2">The sequence shown here is derived from an EMBL/GenBank/DDBJ whole genome shotgun (WGS) entry which is preliminary data.</text>
</comment>
<organism evidence="2 3">
    <name type="scientific">Liparis tanakae</name>
    <name type="common">Tanaka's snailfish</name>
    <dbReference type="NCBI Taxonomy" id="230148"/>
    <lineage>
        <taxon>Eukaryota</taxon>
        <taxon>Metazoa</taxon>
        <taxon>Chordata</taxon>
        <taxon>Craniata</taxon>
        <taxon>Vertebrata</taxon>
        <taxon>Euteleostomi</taxon>
        <taxon>Actinopterygii</taxon>
        <taxon>Neopterygii</taxon>
        <taxon>Teleostei</taxon>
        <taxon>Neoteleostei</taxon>
        <taxon>Acanthomorphata</taxon>
        <taxon>Eupercaria</taxon>
        <taxon>Perciformes</taxon>
        <taxon>Cottioidei</taxon>
        <taxon>Cottales</taxon>
        <taxon>Liparidae</taxon>
        <taxon>Liparis</taxon>
    </lineage>
</organism>
<accession>A0A4Z2E6Q9</accession>
<keyword evidence="3" id="KW-1185">Reference proteome</keyword>
<gene>
    <name evidence="2" type="ORF">EYF80_065603</name>
</gene>
<feature type="compositionally biased region" description="Polar residues" evidence="1">
    <location>
        <begin position="1"/>
        <end position="10"/>
    </location>
</feature>
<sequence length="63" mass="6978">MRSVDQNLSRQPGGVLPGSQHIQEAEGHQRHLKTHEDFPLPVAPMMAFRPGFMSPLADGRKTS</sequence>
<proteinExistence type="predicted"/>
<name>A0A4Z2E6Q9_9TELE</name>
<protein>
    <submittedName>
        <fullName evidence="2">Uncharacterized protein</fullName>
    </submittedName>
</protein>
<dbReference type="AlphaFoldDB" id="A0A4Z2E6Q9"/>